<evidence type="ECO:0000256" key="4">
    <source>
        <dbReference type="ARBA" id="ARBA00022727"/>
    </source>
</evidence>
<dbReference type="GO" id="GO:0005737">
    <property type="term" value="C:cytoplasm"/>
    <property type="evidence" value="ECO:0007669"/>
    <property type="project" value="UniProtKB-SubCell"/>
</dbReference>
<evidence type="ECO:0000256" key="7">
    <source>
        <dbReference type="ARBA" id="ARBA00022840"/>
    </source>
</evidence>
<dbReference type="PANTHER" id="PTHR10210:SF41">
    <property type="entry name" value="RIBOSE-PHOSPHATE PYROPHOSPHOKINASE 1, CHLOROPLASTIC"/>
    <property type="match status" value="1"/>
</dbReference>
<evidence type="ECO:0000256" key="11">
    <source>
        <dbReference type="ARBA" id="ARBA00061444"/>
    </source>
</evidence>
<dbReference type="InterPro" id="IPR005946">
    <property type="entry name" value="Rib-P_diPkinase"/>
</dbReference>
<gene>
    <name evidence="12 14" type="primary">prs</name>
    <name evidence="14" type="ORF">Pmgp_01140</name>
</gene>
<feature type="binding site" evidence="12">
    <location>
        <begin position="40"/>
        <end position="42"/>
    </location>
    <ligand>
        <name>ATP</name>
        <dbReference type="ChEBI" id="CHEBI:30616"/>
    </ligand>
</feature>
<dbReference type="GO" id="GO:0000287">
    <property type="term" value="F:magnesium ion binding"/>
    <property type="evidence" value="ECO:0007669"/>
    <property type="project" value="UniProtKB-UniRule"/>
</dbReference>
<organism evidence="14 15">
    <name type="scientific">Pelotomaculum propionicicum</name>
    <dbReference type="NCBI Taxonomy" id="258475"/>
    <lineage>
        <taxon>Bacteria</taxon>
        <taxon>Bacillati</taxon>
        <taxon>Bacillota</taxon>
        <taxon>Clostridia</taxon>
        <taxon>Eubacteriales</taxon>
        <taxon>Desulfotomaculaceae</taxon>
        <taxon>Pelotomaculum</taxon>
    </lineage>
</organism>
<dbReference type="PROSITE" id="PS00114">
    <property type="entry name" value="PRPP_SYNTHASE"/>
    <property type="match status" value="1"/>
</dbReference>
<keyword evidence="3 12" id="KW-0479">Metal-binding</keyword>
<keyword evidence="7 12" id="KW-0067">ATP-binding</keyword>
<dbReference type="InterPro" id="IPR000842">
    <property type="entry name" value="PRib_PP_synth_CS"/>
</dbReference>
<dbReference type="OrthoDB" id="9777067at2"/>
<keyword evidence="12" id="KW-0963">Cytoplasm</keyword>
<comment type="caution">
    <text evidence="14">The sequence shown here is derived from an EMBL/GenBank/DDBJ whole genome shotgun (WGS) entry which is preliminary data.</text>
</comment>
<comment type="subcellular location">
    <subcellularLocation>
        <location evidence="12">Cytoplasm</location>
    </subcellularLocation>
</comment>
<comment type="cofactor">
    <cofactor evidence="12">
        <name>Mg(2+)</name>
        <dbReference type="ChEBI" id="CHEBI:18420"/>
    </cofactor>
    <text evidence="12">Binds 2 Mg(2+) ions per subunit.</text>
</comment>
<feature type="binding site" evidence="12">
    <location>
        <position position="197"/>
    </location>
    <ligand>
        <name>D-ribose 5-phosphate</name>
        <dbReference type="ChEBI" id="CHEBI:78346"/>
    </ligand>
</feature>
<dbReference type="InterPro" id="IPR029057">
    <property type="entry name" value="PRTase-like"/>
</dbReference>
<dbReference type="Pfam" id="PF14572">
    <property type="entry name" value="Pribosyl_synth"/>
    <property type="match status" value="1"/>
</dbReference>
<feature type="binding site" evidence="12">
    <location>
        <position position="133"/>
    </location>
    <ligand>
        <name>Mg(2+)</name>
        <dbReference type="ChEBI" id="CHEBI:18420"/>
    </ligand>
</feature>
<evidence type="ECO:0000256" key="10">
    <source>
        <dbReference type="ARBA" id="ARBA00054914"/>
    </source>
</evidence>
<feature type="binding site" evidence="12">
    <location>
        <position position="172"/>
    </location>
    <ligand>
        <name>Mg(2+)</name>
        <dbReference type="ChEBI" id="CHEBI:18420"/>
    </ligand>
</feature>
<dbReference type="Proteomes" id="UP000297597">
    <property type="component" value="Unassembled WGS sequence"/>
</dbReference>
<dbReference type="GO" id="GO:0006164">
    <property type="term" value="P:purine nucleotide biosynthetic process"/>
    <property type="evidence" value="ECO:0007669"/>
    <property type="project" value="TreeGrafter"/>
</dbReference>
<evidence type="ECO:0000313" key="15">
    <source>
        <dbReference type="Proteomes" id="UP000297597"/>
    </source>
</evidence>
<dbReference type="UniPathway" id="UPA00087">
    <property type="reaction ID" value="UER00172"/>
</dbReference>
<dbReference type="CDD" id="cd06223">
    <property type="entry name" value="PRTases_typeI"/>
    <property type="match status" value="1"/>
</dbReference>
<dbReference type="AlphaFoldDB" id="A0A4Y7RU39"/>
<dbReference type="SMART" id="SM01400">
    <property type="entry name" value="Pribosyltran_N"/>
    <property type="match status" value="1"/>
</dbReference>
<comment type="function">
    <text evidence="10 12">Involved in the biosynthesis of the central metabolite phospho-alpha-D-ribosyl-1-pyrophosphate (PRPP) via the transfer of pyrophosphoryl group from ATP to 1-hydroxyl of ribose-5-phosphate (Rib-5-P).</text>
</comment>
<evidence type="ECO:0000256" key="3">
    <source>
        <dbReference type="ARBA" id="ARBA00022723"/>
    </source>
</evidence>
<dbReference type="GO" id="GO:0002189">
    <property type="term" value="C:ribose phosphate diphosphokinase complex"/>
    <property type="evidence" value="ECO:0007669"/>
    <property type="project" value="TreeGrafter"/>
</dbReference>
<keyword evidence="15" id="KW-1185">Reference proteome</keyword>
<evidence type="ECO:0000259" key="13">
    <source>
        <dbReference type="Pfam" id="PF13793"/>
    </source>
</evidence>
<dbReference type="GO" id="GO:0009156">
    <property type="term" value="P:ribonucleoside monophosphate biosynthetic process"/>
    <property type="evidence" value="ECO:0007669"/>
    <property type="project" value="InterPro"/>
</dbReference>
<comment type="subunit">
    <text evidence="12">Homohexamer.</text>
</comment>
<dbReference type="NCBIfam" id="TIGR01251">
    <property type="entry name" value="ribP_PPkin"/>
    <property type="match status" value="1"/>
</dbReference>
<name>A0A4Y7RU39_9FIRM</name>
<dbReference type="PANTHER" id="PTHR10210">
    <property type="entry name" value="RIBOSE-PHOSPHATE DIPHOSPHOKINASE FAMILY MEMBER"/>
    <property type="match status" value="1"/>
</dbReference>
<proteinExistence type="inferred from homology"/>
<dbReference type="GO" id="GO:0005524">
    <property type="term" value="F:ATP binding"/>
    <property type="evidence" value="ECO:0007669"/>
    <property type="project" value="UniProtKB-KW"/>
</dbReference>
<dbReference type="InterPro" id="IPR037515">
    <property type="entry name" value="Rib-P_diPkinase_bac"/>
</dbReference>
<feature type="binding site" evidence="12">
    <location>
        <begin position="99"/>
        <end position="100"/>
    </location>
    <ligand>
        <name>ATP</name>
        <dbReference type="ChEBI" id="CHEBI:30616"/>
    </ligand>
</feature>
<dbReference type="NCBIfam" id="NF002320">
    <property type="entry name" value="PRK01259.1"/>
    <property type="match status" value="1"/>
</dbReference>
<dbReference type="SUPFAM" id="SSF53271">
    <property type="entry name" value="PRTase-like"/>
    <property type="match status" value="1"/>
</dbReference>
<keyword evidence="5 12" id="KW-0547">Nucleotide-binding</keyword>
<dbReference type="InterPro" id="IPR000836">
    <property type="entry name" value="PRTase_dom"/>
</dbReference>
<reference evidence="14 15" key="1">
    <citation type="journal article" date="2018" name="Environ. Microbiol.">
        <title>Novel energy conservation strategies and behaviour of Pelotomaculum schinkii driving syntrophic propionate catabolism.</title>
        <authorList>
            <person name="Hidalgo-Ahumada C.A.P."/>
            <person name="Nobu M.K."/>
            <person name="Narihiro T."/>
            <person name="Tamaki H."/>
            <person name="Liu W.T."/>
            <person name="Kamagata Y."/>
            <person name="Stams A.J.M."/>
            <person name="Imachi H."/>
            <person name="Sousa D.Z."/>
        </authorList>
    </citation>
    <scope>NUCLEOTIDE SEQUENCE [LARGE SCALE GENOMIC DNA]</scope>
    <source>
        <strain evidence="14 15">MGP</strain>
    </source>
</reference>
<dbReference type="Pfam" id="PF13793">
    <property type="entry name" value="Pribosyltran_N"/>
    <property type="match status" value="1"/>
</dbReference>
<dbReference type="GO" id="GO:0004749">
    <property type="term" value="F:ribose phosphate diphosphokinase activity"/>
    <property type="evidence" value="ECO:0007669"/>
    <property type="project" value="UniProtKB-UniRule"/>
</dbReference>
<comment type="similarity">
    <text evidence="11 12">Belongs to the ribose-phosphate pyrophosphokinase family. Class I subfamily.</text>
</comment>
<accession>A0A4Y7RU39</accession>
<comment type="pathway">
    <text evidence="1 12">Metabolic intermediate biosynthesis; 5-phospho-alpha-D-ribose 1-diphosphate biosynthesis; 5-phospho-alpha-D-ribose 1-diphosphate from D-ribose 5-phosphate (route I): step 1/1.</text>
</comment>
<evidence type="ECO:0000313" key="14">
    <source>
        <dbReference type="EMBL" id="TEB12249.1"/>
    </source>
</evidence>
<evidence type="ECO:0000256" key="2">
    <source>
        <dbReference type="ARBA" id="ARBA00022679"/>
    </source>
</evidence>
<dbReference type="GO" id="GO:0016301">
    <property type="term" value="F:kinase activity"/>
    <property type="evidence" value="ECO:0007669"/>
    <property type="project" value="UniProtKB-KW"/>
</dbReference>
<evidence type="ECO:0000256" key="1">
    <source>
        <dbReference type="ARBA" id="ARBA00004996"/>
    </source>
</evidence>
<dbReference type="InterPro" id="IPR029099">
    <property type="entry name" value="Pribosyltran_N"/>
</dbReference>
<dbReference type="EMBL" id="QFFZ01000008">
    <property type="protein sequence ID" value="TEB12249.1"/>
    <property type="molecule type" value="Genomic_DNA"/>
</dbReference>
<feature type="binding site" evidence="12">
    <location>
        <position position="221"/>
    </location>
    <ligand>
        <name>D-ribose 5-phosphate</name>
        <dbReference type="ChEBI" id="CHEBI:78346"/>
    </ligand>
</feature>
<dbReference type="GO" id="GO:0006015">
    <property type="term" value="P:5-phosphoribose 1-diphosphate biosynthetic process"/>
    <property type="evidence" value="ECO:0007669"/>
    <property type="project" value="UniProtKB-UniRule"/>
</dbReference>
<dbReference type="Gene3D" id="3.40.50.2020">
    <property type="match status" value="2"/>
</dbReference>
<sequence length="314" mass="34142">MSSSNRLRIFTGNANPELAEEIARYLGVSVGSAKVTRFSDGEIQVTINESVRGADVYIIQPTCTPINENIMELLILIDAVRRASARRITAVMPYYGYARQDRKSRARDPITAKLIANLVTSAGARRVLTMDLHAGQIQGFFDIPVDHLPGVPILAEYILQSGLQDVVVVSPDLGGVTRARDLAQRIGATIAIIDKRRPQPNVAEVVGLIGDIHNKTVIMFDDIIDTAGTITQGAAALKKWGAKEIYVACTHAVLSGPAIQRLTESPIKEVIITNTIPVPKEKLIDKIKILSVAPLLGEAIIRIHEDLSVSKLFD</sequence>
<evidence type="ECO:0000256" key="9">
    <source>
        <dbReference type="ARBA" id="ARBA00049535"/>
    </source>
</evidence>
<feature type="binding site" evidence="12">
    <location>
        <begin position="225"/>
        <end position="229"/>
    </location>
    <ligand>
        <name>D-ribose 5-phosphate</name>
        <dbReference type="ChEBI" id="CHEBI:78346"/>
    </ligand>
</feature>
<feature type="domain" description="Ribose-phosphate pyrophosphokinase N-terminal" evidence="13">
    <location>
        <begin position="8"/>
        <end position="123"/>
    </location>
</feature>
<keyword evidence="6 12" id="KW-0418">Kinase</keyword>
<evidence type="ECO:0000256" key="12">
    <source>
        <dbReference type="HAMAP-Rule" id="MF_00583"/>
    </source>
</evidence>
<keyword evidence="2 12" id="KW-0808">Transferase</keyword>
<dbReference type="RefSeq" id="WP_134213013.1">
    <property type="nucleotide sequence ID" value="NZ_QFFZ01000008.1"/>
</dbReference>
<dbReference type="EC" id="2.7.6.1" evidence="12"/>
<dbReference type="FunFam" id="3.40.50.2020:FF:000001">
    <property type="entry name" value="Ribose-phosphate pyrophosphokinase"/>
    <property type="match status" value="1"/>
</dbReference>
<evidence type="ECO:0000256" key="8">
    <source>
        <dbReference type="ARBA" id="ARBA00022842"/>
    </source>
</evidence>
<dbReference type="HAMAP" id="MF_00583_B">
    <property type="entry name" value="RibP_PPkinase_B"/>
    <property type="match status" value="1"/>
</dbReference>
<feature type="active site" evidence="12">
    <location>
        <position position="195"/>
    </location>
</feature>
<comment type="catalytic activity">
    <reaction evidence="9 12">
        <text>D-ribose 5-phosphate + ATP = 5-phospho-alpha-D-ribose 1-diphosphate + AMP + H(+)</text>
        <dbReference type="Rhea" id="RHEA:15609"/>
        <dbReference type="ChEBI" id="CHEBI:15378"/>
        <dbReference type="ChEBI" id="CHEBI:30616"/>
        <dbReference type="ChEBI" id="CHEBI:58017"/>
        <dbReference type="ChEBI" id="CHEBI:78346"/>
        <dbReference type="ChEBI" id="CHEBI:456215"/>
        <dbReference type="EC" id="2.7.6.1"/>
    </reaction>
</comment>
<evidence type="ECO:0000256" key="5">
    <source>
        <dbReference type="ARBA" id="ARBA00022741"/>
    </source>
</evidence>
<evidence type="ECO:0000256" key="6">
    <source>
        <dbReference type="ARBA" id="ARBA00022777"/>
    </source>
</evidence>
<protein>
    <recommendedName>
        <fullName evidence="12">Ribose-phosphate pyrophosphokinase</fullName>
        <shortName evidence="12">RPPK</shortName>
        <ecNumber evidence="12">2.7.6.1</ecNumber>
    </recommendedName>
    <alternativeName>
        <fullName evidence="12">5-phospho-D-ribosyl alpha-1-diphosphate synthase</fullName>
    </alternativeName>
    <alternativeName>
        <fullName evidence="12">Phosphoribosyl diphosphate synthase</fullName>
    </alternativeName>
    <alternativeName>
        <fullName evidence="12">Phosphoribosyl pyrophosphate synthase</fullName>
        <shortName evidence="12">P-Rib-PP synthase</shortName>
        <shortName evidence="12">PRPP synthase</shortName>
        <shortName evidence="12">PRPPase</shortName>
    </alternativeName>
</protein>
<keyword evidence="8 12" id="KW-0460">Magnesium</keyword>
<keyword evidence="4 12" id="KW-0545">Nucleotide biosynthesis</keyword>